<name>A0ABR1BZ32_NECAM</name>
<evidence type="ECO:0000313" key="2">
    <source>
        <dbReference type="Proteomes" id="UP001303046"/>
    </source>
</evidence>
<organism evidence="1 2">
    <name type="scientific">Necator americanus</name>
    <name type="common">Human hookworm</name>
    <dbReference type="NCBI Taxonomy" id="51031"/>
    <lineage>
        <taxon>Eukaryota</taxon>
        <taxon>Metazoa</taxon>
        <taxon>Ecdysozoa</taxon>
        <taxon>Nematoda</taxon>
        <taxon>Chromadorea</taxon>
        <taxon>Rhabditida</taxon>
        <taxon>Rhabditina</taxon>
        <taxon>Rhabditomorpha</taxon>
        <taxon>Strongyloidea</taxon>
        <taxon>Ancylostomatidae</taxon>
        <taxon>Bunostominae</taxon>
        <taxon>Necator</taxon>
    </lineage>
</organism>
<dbReference type="EMBL" id="JAVFWL010000001">
    <property type="protein sequence ID" value="KAK6730628.1"/>
    <property type="molecule type" value="Genomic_DNA"/>
</dbReference>
<protein>
    <submittedName>
        <fullName evidence="1">Uncharacterized protein</fullName>
    </submittedName>
</protein>
<reference evidence="1 2" key="1">
    <citation type="submission" date="2023-08" db="EMBL/GenBank/DDBJ databases">
        <title>A Necator americanus chromosomal reference genome.</title>
        <authorList>
            <person name="Ilik V."/>
            <person name="Petrzelkova K.J."/>
            <person name="Pardy F."/>
            <person name="Fuh T."/>
            <person name="Niatou-Singa F.S."/>
            <person name="Gouil Q."/>
            <person name="Baker L."/>
            <person name="Ritchie M.E."/>
            <person name="Jex A.R."/>
            <person name="Gazzola D."/>
            <person name="Li H."/>
            <person name="Toshio Fujiwara R."/>
            <person name="Zhan B."/>
            <person name="Aroian R.V."/>
            <person name="Pafco B."/>
            <person name="Schwarz E.M."/>
        </authorList>
    </citation>
    <scope>NUCLEOTIDE SEQUENCE [LARGE SCALE GENOMIC DNA]</scope>
    <source>
        <strain evidence="1 2">Aroian</strain>
        <tissue evidence="1">Whole animal</tissue>
    </source>
</reference>
<accession>A0ABR1BZ32</accession>
<evidence type="ECO:0000313" key="1">
    <source>
        <dbReference type="EMBL" id="KAK6730628.1"/>
    </source>
</evidence>
<gene>
    <name evidence="1" type="primary">Necator_chrI.g3355</name>
    <name evidence="1" type="ORF">RB195_007226</name>
</gene>
<proteinExistence type="predicted"/>
<keyword evidence="2" id="KW-1185">Reference proteome</keyword>
<dbReference type="Proteomes" id="UP001303046">
    <property type="component" value="Unassembled WGS sequence"/>
</dbReference>
<comment type="caution">
    <text evidence="1">The sequence shown here is derived from an EMBL/GenBank/DDBJ whole genome shotgun (WGS) entry which is preliminary data.</text>
</comment>
<sequence length="88" mass="9918">MNEIILDHIAVGHNVHLTRMEDTTQLLVKDLAHGYPLAVDYNKIPIDYPSPPPSPPQTNGFHLISEDFVRPIVHVMLVTHTSVTLEEQ</sequence>